<comment type="caution">
    <text evidence="1">The sequence shown here is derived from an EMBL/GenBank/DDBJ whole genome shotgun (WGS) entry which is preliminary data.</text>
</comment>
<evidence type="ECO:0000313" key="1">
    <source>
        <dbReference type="EMBL" id="KAJ8630015.1"/>
    </source>
</evidence>
<protein>
    <submittedName>
        <fullName evidence="1">Uncharacterized protein</fullName>
    </submittedName>
</protein>
<accession>A0ACC2L998</accession>
<keyword evidence="2" id="KW-1185">Reference proteome</keyword>
<dbReference type="EMBL" id="CM056815">
    <property type="protein sequence ID" value="KAJ8630015.1"/>
    <property type="molecule type" value="Genomic_DNA"/>
</dbReference>
<evidence type="ECO:0000313" key="2">
    <source>
        <dbReference type="Proteomes" id="UP001234297"/>
    </source>
</evidence>
<dbReference type="Proteomes" id="UP001234297">
    <property type="component" value="Chromosome 7"/>
</dbReference>
<sequence length="154" mass="16785">MESYPEGGAEECNSCESGWTMYIASPMDADDAGDDSGDDYDGDDGGVAAADDVSDDSMASDASSGPSHREQFNSLGHEIDNSKDEDENENNESEDDGAAGECYGYSCKGSYKRKEKRRGRIEVKKENPTHRARKTDPECTKSKVRKTSSMRKGK</sequence>
<organism evidence="1 2">
    <name type="scientific">Persea americana</name>
    <name type="common">Avocado</name>
    <dbReference type="NCBI Taxonomy" id="3435"/>
    <lineage>
        <taxon>Eukaryota</taxon>
        <taxon>Viridiplantae</taxon>
        <taxon>Streptophyta</taxon>
        <taxon>Embryophyta</taxon>
        <taxon>Tracheophyta</taxon>
        <taxon>Spermatophyta</taxon>
        <taxon>Magnoliopsida</taxon>
        <taxon>Magnoliidae</taxon>
        <taxon>Laurales</taxon>
        <taxon>Lauraceae</taxon>
        <taxon>Persea</taxon>
    </lineage>
</organism>
<reference evidence="1 2" key="1">
    <citation type="journal article" date="2022" name="Hortic Res">
        <title>A haplotype resolved chromosomal level avocado genome allows analysis of novel avocado genes.</title>
        <authorList>
            <person name="Nath O."/>
            <person name="Fletcher S.J."/>
            <person name="Hayward A."/>
            <person name="Shaw L.M."/>
            <person name="Masouleh A.K."/>
            <person name="Furtado A."/>
            <person name="Henry R.J."/>
            <person name="Mitter N."/>
        </authorList>
    </citation>
    <scope>NUCLEOTIDE SEQUENCE [LARGE SCALE GENOMIC DNA]</scope>
    <source>
        <strain evidence="2">cv. Hass</strain>
    </source>
</reference>
<name>A0ACC2L998_PERAE</name>
<proteinExistence type="predicted"/>
<gene>
    <name evidence="1" type="ORF">MRB53_023338</name>
</gene>